<proteinExistence type="predicted"/>
<reference evidence="2 3" key="1">
    <citation type="submission" date="2013-09" db="EMBL/GenBank/DDBJ databases">
        <title>Corchorus capsularis genome sequencing.</title>
        <authorList>
            <person name="Alam M."/>
            <person name="Haque M.S."/>
            <person name="Islam M.S."/>
            <person name="Emdad E.M."/>
            <person name="Islam M.M."/>
            <person name="Ahmed B."/>
            <person name="Halim A."/>
            <person name="Hossen Q.M.M."/>
            <person name="Hossain M.Z."/>
            <person name="Ahmed R."/>
            <person name="Khan M.M."/>
            <person name="Islam R."/>
            <person name="Rashid M.M."/>
            <person name="Khan S.A."/>
            <person name="Rahman M.S."/>
            <person name="Alam M."/>
        </authorList>
    </citation>
    <scope>NUCLEOTIDE SEQUENCE [LARGE SCALE GENOMIC DNA]</scope>
    <source>
        <strain evidence="3">cv. CVL-1</strain>
        <tissue evidence="2">Whole seedling</tissue>
    </source>
</reference>
<name>A0A1R3I569_COCAP</name>
<feature type="region of interest" description="Disordered" evidence="1">
    <location>
        <begin position="1"/>
        <end position="29"/>
    </location>
</feature>
<gene>
    <name evidence="2" type="ORF">CCACVL1_14874</name>
</gene>
<protein>
    <submittedName>
        <fullName evidence="2">Uncharacterized protein</fullName>
    </submittedName>
</protein>
<feature type="non-terminal residue" evidence="2">
    <location>
        <position position="1"/>
    </location>
</feature>
<dbReference type="Proteomes" id="UP000188268">
    <property type="component" value="Unassembled WGS sequence"/>
</dbReference>
<evidence type="ECO:0000256" key="1">
    <source>
        <dbReference type="SAM" id="MobiDB-lite"/>
    </source>
</evidence>
<dbReference type="Gramene" id="OMO77718">
    <property type="protein sequence ID" value="OMO77718"/>
    <property type="gene ID" value="CCACVL1_14874"/>
</dbReference>
<evidence type="ECO:0000313" key="2">
    <source>
        <dbReference type="EMBL" id="OMO77718.1"/>
    </source>
</evidence>
<dbReference type="EMBL" id="AWWV01010698">
    <property type="protein sequence ID" value="OMO77718.1"/>
    <property type="molecule type" value="Genomic_DNA"/>
</dbReference>
<accession>A0A1R3I569</accession>
<sequence length="29" mass="3179">GNKKRQLAKNAHYEMSPPPPLSSTRVSSP</sequence>
<keyword evidence="3" id="KW-1185">Reference proteome</keyword>
<organism evidence="2 3">
    <name type="scientific">Corchorus capsularis</name>
    <name type="common">Jute</name>
    <dbReference type="NCBI Taxonomy" id="210143"/>
    <lineage>
        <taxon>Eukaryota</taxon>
        <taxon>Viridiplantae</taxon>
        <taxon>Streptophyta</taxon>
        <taxon>Embryophyta</taxon>
        <taxon>Tracheophyta</taxon>
        <taxon>Spermatophyta</taxon>
        <taxon>Magnoliopsida</taxon>
        <taxon>eudicotyledons</taxon>
        <taxon>Gunneridae</taxon>
        <taxon>Pentapetalae</taxon>
        <taxon>rosids</taxon>
        <taxon>malvids</taxon>
        <taxon>Malvales</taxon>
        <taxon>Malvaceae</taxon>
        <taxon>Grewioideae</taxon>
        <taxon>Apeibeae</taxon>
        <taxon>Corchorus</taxon>
    </lineage>
</organism>
<evidence type="ECO:0000313" key="3">
    <source>
        <dbReference type="Proteomes" id="UP000188268"/>
    </source>
</evidence>
<dbReference type="AlphaFoldDB" id="A0A1R3I569"/>
<comment type="caution">
    <text evidence="2">The sequence shown here is derived from an EMBL/GenBank/DDBJ whole genome shotgun (WGS) entry which is preliminary data.</text>
</comment>